<evidence type="ECO:0000259" key="16">
    <source>
        <dbReference type="PROSITE" id="PS50110"/>
    </source>
</evidence>
<dbReference type="CDD" id="cd00082">
    <property type="entry name" value="HisKA"/>
    <property type="match status" value="1"/>
</dbReference>
<dbReference type="InterPro" id="IPR005467">
    <property type="entry name" value="His_kinase_dom"/>
</dbReference>
<feature type="domain" description="Response regulatory" evidence="16">
    <location>
        <begin position="590"/>
        <end position="709"/>
    </location>
</feature>
<dbReference type="PANTHER" id="PTHR45339:SF5">
    <property type="entry name" value="HISTIDINE KINASE"/>
    <property type="match status" value="1"/>
</dbReference>
<keyword evidence="14" id="KW-0472">Membrane</keyword>
<feature type="transmembrane region" description="Helical" evidence="14">
    <location>
        <begin position="227"/>
        <end position="249"/>
    </location>
</feature>
<dbReference type="SUPFAM" id="SSF47384">
    <property type="entry name" value="Homodimeric domain of signal transducing histidine kinase"/>
    <property type="match status" value="1"/>
</dbReference>
<keyword evidence="7 19" id="KW-0418">Kinase</keyword>
<proteinExistence type="predicted"/>
<dbReference type="Gene3D" id="1.20.120.160">
    <property type="entry name" value="HPT domain"/>
    <property type="match status" value="1"/>
</dbReference>
<dbReference type="FunFam" id="3.30.565.10:FF:000010">
    <property type="entry name" value="Sensor histidine kinase RcsC"/>
    <property type="match status" value="1"/>
</dbReference>
<dbReference type="EMBL" id="SMAO01000007">
    <property type="protein sequence ID" value="TCT19813.1"/>
    <property type="molecule type" value="Genomic_DNA"/>
</dbReference>
<keyword evidence="14" id="KW-0812">Transmembrane</keyword>
<feature type="domain" description="Histidine kinase" evidence="15">
    <location>
        <begin position="333"/>
        <end position="558"/>
    </location>
</feature>
<keyword evidence="4 13" id="KW-0597">Phosphoprotein</keyword>
<dbReference type="CDD" id="cd17546">
    <property type="entry name" value="REC_hyHK_CKI1_RcsC-like"/>
    <property type="match status" value="1"/>
</dbReference>
<dbReference type="Gene3D" id="3.40.50.2300">
    <property type="match status" value="1"/>
</dbReference>
<comment type="caution">
    <text evidence="19">The sequence shown here is derived from an EMBL/GenBank/DDBJ whole genome shotgun (WGS) entry which is preliminary data.</text>
</comment>
<sequence>MKLRRLSLVFFATLLLMLGANGIFTLFVWNAHTRLGEAQEHRQRALVLVQALRQESELLARLVSLYTNSGEPRFLLSYYDILGIREGNQPALAHPSPGIYWEQVIAGDIEHVLPEQGVRQSLRERMRSLGFNDTELATLDKMLAATEALKQIEQIAFAATQGLYDPKRREFISDGQPDHAFARHLIDSQDYNRRRLHLSETIEELLAQVDQRTGDELRRARAQLQNWILVSSLGLLLMALLIGGELHILTRHVLRPVQRLRTVAGQLAEGRYEGRVGHLRGVDELKVLGAILDDMACAIDADIHRREQVQQELERSRLRAEAATQAKSRFLANMSHEIRTPMNAVIGMLYLALETPLTASQRDYLDKAQTSAKSLLGLINDILDFSRVEAGRLKLDEAPFQLEQVIAETLALVQQRAREKEIELLFEVHPPGLMDVHRHLLGDALRLRQILTNLLSNAVKFTHAGHVRLTLDLVREGERAVVLQFAVEDTGIGMTSEHMDRLFQEFTQADSSTTREYGGSGLGLAISKRLAEMMGGEIEASSQPGQGSIFRFRVGFARIPEGVDSAVPGSVADGPPAPPDAVRPSLQGMRVLLVEDNPLNQQLAVSLMQARGVVVDVANHGADALARLAASPANHYALVLMDLQMPVLDGYQATIRLRADPRYADLPIVAMTAHALEEERQRGLDMGMQDYLTKPFEPRDLYAILARYVPQDLTPTPETVLTPADAALTDPLASIAGLDIRAGLKYVSGNRQLYRKLLGDFRDQYLSVQMRLRGSLEQGDWDAAVRDIHTLKGLAGTLGMSALQPVAAALEQAFRARAPHATDLLSSLDAVLGPLLDDLAQLKTPAAQVPKAPPDTGDGMRHLERLRQLLMEGDAEALDLWYEQADVFECMLPHATWRQIRRALEHFDFDLALRQLGVTADGIRED</sequence>
<keyword evidence="20" id="KW-1185">Reference proteome</keyword>
<evidence type="ECO:0000256" key="9">
    <source>
        <dbReference type="ARBA" id="ARBA00023012"/>
    </source>
</evidence>
<dbReference type="SMART" id="SM00387">
    <property type="entry name" value="HATPase_c"/>
    <property type="match status" value="1"/>
</dbReference>
<dbReference type="InterPro" id="IPR001789">
    <property type="entry name" value="Sig_transdc_resp-reg_receiver"/>
</dbReference>
<dbReference type="SUPFAM" id="SSF55874">
    <property type="entry name" value="ATPase domain of HSP90 chaperone/DNA topoisomerase II/histidine kinase"/>
    <property type="match status" value="1"/>
</dbReference>
<dbReference type="Pfam" id="PF00072">
    <property type="entry name" value="Response_reg"/>
    <property type="match status" value="1"/>
</dbReference>
<dbReference type="Pfam" id="PF01627">
    <property type="entry name" value="Hpt"/>
    <property type="match status" value="1"/>
</dbReference>
<dbReference type="SMART" id="SM00448">
    <property type="entry name" value="REC"/>
    <property type="match status" value="1"/>
</dbReference>
<evidence type="ECO:0000256" key="5">
    <source>
        <dbReference type="ARBA" id="ARBA00022679"/>
    </source>
</evidence>
<dbReference type="PRINTS" id="PR00344">
    <property type="entry name" value="BCTRLSENSOR"/>
</dbReference>
<dbReference type="InterPro" id="IPR036097">
    <property type="entry name" value="HisK_dim/P_sf"/>
</dbReference>
<keyword evidence="14" id="KW-1133">Transmembrane helix</keyword>
<feature type="modified residue" description="Phosphohistidine" evidence="12">
    <location>
        <position position="789"/>
    </location>
</feature>
<evidence type="ECO:0000256" key="14">
    <source>
        <dbReference type="SAM" id="Phobius"/>
    </source>
</evidence>
<evidence type="ECO:0000256" key="7">
    <source>
        <dbReference type="ARBA" id="ARBA00022777"/>
    </source>
</evidence>
<evidence type="ECO:0000313" key="20">
    <source>
        <dbReference type="Proteomes" id="UP000295717"/>
    </source>
</evidence>
<evidence type="ECO:0000256" key="13">
    <source>
        <dbReference type="PROSITE-ProRule" id="PRU00169"/>
    </source>
</evidence>
<dbReference type="PROSITE" id="PS50109">
    <property type="entry name" value="HIS_KIN"/>
    <property type="match status" value="1"/>
</dbReference>
<dbReference type="PROSITE" id="PS50885">
    <property type="entry name" value="HAMP"/>
    <property type="match status" value="1"/>
</dbReference>
<reference evidence="19 20" key="1">
    <citation type="submission" date="2019-03" db="EMBL/GenBank/DDBJ databases">
        <title>Genomic Encyclopedia of Type Strains, Phase IV (KMG-IV): sequencing the most valuable type-strain genomes for metagenomic binning, comparative biology and taxonomic classification.</title>
        <authorList>
            <person name="Goeker M."/>
        </authorList>
    </citation>
    <scope>NUCLEOTIDE SEQUENCE [LARGE SCALE GENOMIC DNA]</scope>
    <source>
        <strain evidence="19 20">DSM 13587</strain>
    </source>
</reference>
<keyword evidence="6" id="KW-0547">Nucleotide-binding</keyword>
<feature type="domain" description="HPt" evidence="18">
    <location>
        <begin position="750"/>
        <end position="842"/>
    </location>
</feature>
<dbReference type="GO" id="GO:0000155">
    <property type="term" value="F:phosphorelay sensor kinase activity"/>
    <property type="evidence" value="ECO:0007669"/>
    <property type="project" value="InterPro"/>
</dbReference>
<feature type="domain" description="HAMP" evidence="17">
    <location>
        <begin position="251"/>
        <end position="304"/>
    </location>
</feature>
<comment type="catalytic activity">
    <reaction evidence="1">
        <text>ATP + protein L-histidine = ADP + protein N-phospho-L-histidine.</text>
        <dbReference type="EC" id="2.7.13.3"/>
    </reaction>
</comment>
<dbReference type="PROSITE" id="PS50110">
    <property type="entry name" value="RESPONSE_REGULATORY"/>
    <property type="match status" value="1"/>
</dbReference>
<dbReference type="RefSeq" id="WP_132977852.1">
    <property type="nucleotide sequence ID" value="NZ_SMAO01000007.1"/>
</dbReference>
<dbReference type="SUPFAM" id="SSF52172">
    <property type="entry name" value="CheY-like"/>
    <property type="match status" value="1"/>
</dbReference>
<comment type="subcellular location">
    <subcellularLocation>
        <location evidence="2">Membrane</location>
    </subcellularLocation>
</comment>
<evidence type="ECO:0000256" key="4">
    <source>
        <dbReference type="ARBA" id="ARBA00022553"/>
    </source>
</evidence>
<evidence type="ECO:0000256" key="11">
    <source>
        <dbReference type="ARBA" id="ARBA00068150"/>
    </source>
</evidence>
<accession>A0A4R3MYH3</accession>
<comment type="subunit">
    <text evidence="10">At low DSF concentrations, interacts with RpfF.</text>
</comment>
<dbReference type="CDD" id="cd00088">
    <property type="entry name" value="HPT"/>
    <property type="match status" value="1"/>
</dbReference>
<dbReference type="PANTHER" id="PTHR45339">
    <property type="entry name" value="HYBRID SIGNAL TRANSDUCTION HISTIDINE KINASE J"/>
    <property type="match status" value="1"/>
</dbReference>
<dbReference type="Gene3D" id="3.30.565.10">
    <property type="entry name" value="Histidine kinase-like ATPase, C-terminal domain"/>
    <property type="match status" value="1"/>
</dbReference>
<evidence type="ECO:0000259" key="17">
    <source>
        <dbReference type="PROSITE" id="PS50885"/>
    </source>
</evidence>
<evidence type="ECO:0000259" key="18">
    <source>
        <dbReference type="PROSITE" id="PS50894"/>
    </source>
</evidence>
<dbReference type="InterPro" id="IPR036641">
    <property type="entry name" value="HPT_dom_sf"/>
</dbReference>
<dbReference type="GO" id="GO:0005524">
    <property type="term" value="F:ATP binding"/>
    <property type="evidence" value="ECO:0007669"/>
    <property type="project" value="UniProtKB-KW"/>
</dbReference>
<evidence type="ECO:0000256" key="8">
    <source>
        <dbReference type="ARBA" id="ARBA00022840"/>
    </source>
</evidence>
<name>A0A4R3MYH3_9GAMM</name>
<organism evidence="19 20">
    <name type="scientific">Thiobaca trueperi</name>
    <dbReference type="NCBI Taxonomy" id="127458"/>
    <lineage>
        <taxon>Bacteria</taxon>
        <taxon>Pseudomonadati</taxon>
        <taxon>Pseudomonadota</taxon>
        <taxon>Gammaproteobacteria</taxon>
        <taxon>Chromatiales</taxon>
        <taxon>Chromatiaceae</taxon>
        <taxon>Thiobaca</taxon>
    </lineage>
</organism>
<dbReference type="Pfam" id="PF00512">
    <property type="entry name" value="HisKA"/>
    <property type="match status" value="1"/>
</dbReference>
<keyword evidence="8" id="KW-0067">ATP-binding</keyword>
<keyword evidence="9" id="KW-0902">Two-component regulatory system</keyword>
<dbReference type="FunFam" id="1.10.287.130:FF:000002">
    <property type="entry name" value="Two-component osmosensing histidine kinase"/>
    <property type="match status" value="1"/>
</dbReference>
<dbReference type="SUPFAM" id="SSF47226">
    <property type="entry name" value="Histidine-containing phosphotransfer domain, HPT domain"/>
    <property type="match status" value="1"/>
</dbReference>
<dbReference type="InterPro" id="IPR003660">
    <property type="entry name" value="HAMP_dom"/>
</dbReference>
<dbReference type="SUPFAM" id="SSF158472">
    <property type="entry name" value="HAMP domain-like"/>
    <property type="match status" value="1"/>
</dbReference>
<evidence type="ECO:0000256" key="2">
    <source>
        <dbReference type="ARBA" id="ARBA00004370"/>
    </source>
</evidence>
<dbReference type="EC" id="2.7.13.3" evidence="3"/>
<dbReference type="Proteomes" id="UP000295717">
    <property type="component" value="Unassembled WGS sequence"/>
</dbReference>
<dbReference type="InterPro" id="IPR003594">
    <property type="entry name" value="HATPase_dom"/>
</dbReference>
<evidence type="ECO:0000313" key="19">
    <source>
        <dbReference type="EMBL" id="TCT19813.1"/>
    </source>
</evidence>
<dbReference type="PROSITE" id="PS50894">
    <property type="entry name" value="HPT"/>
    <property type="match status" value="1"/>
</dbReference>
<protein>
    <recommendedName>
        <fullName evidence="11">Sensory/regulatory protein RpfC</fullName>
        <ecNumber evidence="3">2.7.13.3</ecNumber>
    </recommendedName>
</protein>
<dbReference type="OrthoDB" id="5563233at2"/>
<evidence type="ECO:0000259" key="15">
    <source>
        <dbReference type="PROSITE" id="PS50109"/>
    </source>
</evidence>
<dbReference type="Gene3D" id="1.10.287.130">
    <property type="match status" value="1"/>
</dbReference>
<dbReference type="Pfam" id="PF00672">
    <property type="entry name" value="HAMP"/>
    <property type="match status" value="1"/>
</dbReference>
<evidence type="ECO:0000256" key="10">
    <source>
        <dbReference type="ARBA" id="ARBA00064003"/>
    </source>
</evidence>
<dbReference type="Pfam" id="PF02518">
    <property type="entry name" value="HATPase_c"/>
    <property type="match status" value="1"/>
</dbReference>
<evidence type="ECO:0000256" key="3">
    <source>
        <dbReference type="ARBA" id="ARBA00012438"/>
    </source>
</evidence>
<dbReference type="CDD" id="cd06225">
    <property type="entry name" value="HAMP"/>
    <property type="match status" value="1"/>
</dbReference>
<evidence type="ECO:0000256" key="1">
    <source>
        <dbReference type="ARBA" id="ARBA00000085"/>
    </source>
</evidence>
<keyword evidence="5" id="KW-0808">Transferase</keyword>
<gene>
    <name evidence="19" type="ORF">EDC35_107141</name>
</gene>
<evidence type="ECO:0000256" key="6">
    <source>
        <dbReference type="ARBA" id="ARBA00022741"/>
    </source>
</evidence>
<dbReference type="InterPro" id="IPR011006">
    <property type="entry name" value="CheY-like_superfamily"/>
</dbReference>
<dbReference type="SMART" id="SM00073">
    <property type="entry name" value="HPT"/>
    <property type="match status" value="1"/>
</dbReference>
<dbReference type="SMART" id="SM00388">
    <property type="entry name" value="HisKA"/>
    <property type="match status" value="1"/>
</dbReference>
<dbReference type="InterPro" id="IPR036890">
    <property type="entry name" value="HATPase_C_sf"/>
</dbReference>
<dbReference type="CDD" id="cd16922">
    <property type="entry name" value="HATPase_EvgS-ArcB-TorS-like"/>
    <property type="match status" value="1"/>
</dbReference>
<dbReference type="InterPro" id="IPR008207">
    <property type="entry name" value="Sig_transdc_His_kin_Hpt_dom"/>
</dbReference>
<dbReference type="SMART" id="SM00304">
    <property type="entry name" value="HAMP"/>
    <property type="match status" value="1"/>
</dbReference>
<dbReference type="InterPro" id="IPR004358">
    <property type="entry name" value="Sig_transdc_His_kin-like_C"/>
</dbReference>
<dbReference type="AlphaFoldDB" id="A0A4R3MYH3"/>
<evidence type="ECO:0000256" key="12">
    <source>
        <dbReference type="PROSITE-ProRule" id="PRU00110"/>
    </source>
</evidence>
<dbReference type="Gene3D" id="6.10.340.10">
    <property type="match status" value="1"/>
</dbReference>
<dbReference type="GO" id="GO:0005886">
    <property type="term" value="C:plasma membrane"/>
    <property type="evidence" value="ECO:0007669"/>
    <property type="project" value="UniProtKB-SubCell"/>
</dbReference>
<feature type="modified residue" description="4-aspartylphosphate" evidence="13">
    <location>
        <position position="642"/>
    </location>
</feature>
<dbReference type="InterPro" id="IPR003661">
    <property type="entry name" value="HisK_dim/P_dom"/>
</dbReference>